<feature type="transmembrane region" description="Helical" evidence="6">
    <location>
        <begin position="583"/>
        <end position="607"/>
    </location>
</feature>
<dbReference type="EMBL" id="JH711582">
    <property type="protein sequence ID" value="EIW78313.1"/>
    <property type="molecule type" value="Genomic_DNA"/>
</dbReference>
<keyword evidence="4 6" id="KW-0472">Membrane</keyword>
<gene>
    <name evidence="7" type="ORF">CONPUDRAFT_108121</name>
</gene>
<dbReference type="GO" id="GO:0005783">
    <property type="term" value="C:endoplasmic reticulum"/>
    <property type="evidence" value="ECO:0007669"/>
    <property type="project" value="TreeGrafter"/>
</dbReference>
<feature type="transmembrane region" description="Helical" evidence="6">
    <location>
        <begin position="510"/>
        <end position="533"/>
    </location>
</feature>
<dbReference type="OMA" id="RENRSCW"/>
<feature type="transmembrane region" description="Helical" evidence="6">
    <location>
        <begin position="153"/>
        <end position="177"/>
    </location>
</feature>
<dbReference type="KEGG" id="cput:CONPUDRAFT_108121"/>
<feature type="transmembrane region" description="Helical" evidence="6">
    <location>
        <begin position="12"/>
        <end position="34"/>
    </location>
</feature>
<evidence type="ECO:0000256" key="4">
    <source>
        <dbReference type="ARBA" id="ARBA00023136"/>
    </source>
</evidence>
<evidence type="ECO:0000256" key="5">
    <source>
        <dbReference type="SAM" id="MobiDB-lite"/>
    </source>
</evidence>
<accession>A0A5M3MGT3</accession>
<reference evidence="8" key="1">
    <citation type="journal article" date="2012" name="Science">
        <title>The Paleozoic origin of enzymatic lignin decomposition reconstructed from 31 fungal genomes.</title>
        <authorList>
            <person name="Floudas D."/>
            <person name="Binder M."/>
            <person name="Riley R."/>
            <person name="Barry K."/>
            <person name="Blanchette R.A."/>
            <person name="Henrissat B."/>
            <person name="Martinez A.T."/>
            <person name="Otillar R."/>
            <person name="Spatafora J.W."/>
            <person name="Yadav J.S."/>
            <person name="Aerts A."/>
            <person name="Benoit I."/>
            <person name="Boyd A."/>
            <person name="Carlson A."/>
            <person name="Copeland A."/>
            <person name="Coutinho P.M."/>
            <person name="de Vries R.P."/>
            <person name="Ferreira P."/>
            <person name="Findley K."/>
            <person name="Foster B."/>
            <person name="Gaskell J."/>
            <person name="Glotzer D."/>
            <person name="Gorecki P."/>
            <person name="Heitman J."/>
            <person name="Hesse C."/>
            <person name="Hori C."/>
            <person name="Igarashi K."/>
            <person name="Jurgens J.A."/>
            <person name="Kallen N."/>
            <person name="Kersten P."/>
            <person name="Kohler A."/>
            <person name="Kuees U."/>
            <person name="Kumar T.K.A."/>
            <person name="Kuo A."/>
            <person name="LaButti K."/>
            <person name="Larrondo L.F."/>
            <person name="Lindquist E."/>
            <person name="Ling A."/>
            <person name="Lombard V."/>
            <person name="Lucas S."/>
            <person name="Lundell T."/>
            <person name="Martin R."/>
            <person name="McLaughlin D.J."/>
            <person name="Morgenstern I."/>
            <person name="Morin E."/>
            <person name="Murat C."/>
            <person name="Nagy L.G."/>
            <person name="Nolan M."/>
            <person name="Ohm R.A."/>
            <person name="Patyshakuliyeva A."/>
            <person name="Rokas A."/>
            <person name="Ruiz-Duenas F.J."/>
            <person name="Sabat G."/>
            <person name="Salamov A."/>
            <person name="Samejima M."/>
            <person name="Schmutz J."/>
            <person name="Slot J.C."/>
            <person name="St John F."/>
            <person name="Stenlid J."/>
            <person name="Sun H."/>
            <person name="Sun S."/>
            <person name="Syed K."/>
            <person name="Tsang A."/>
            <person name="Wiebenga A."/>
            <person name="Young D."/>
            <person name="Pisabarro A."/>
            <person name="Eastwood D.C."/>
            <person name="Martin F."/>
            <person name="Cullen D."/>
            <person name="Grigoriev I.V."/>
            <person name="Hibbett D.S."/>
        </authorList>
    </citation>
    <scope>NUCLEOTIDE SEQUENCE [LARGE SCALE GENOMIC DNA]</scope>
    <source>
        <strain evidence="8">RWD-64-598 SS2</strain>
    </source>
</reference>
<feature type="transmembrane region" description="Helical" evidence="6">
    <location>
        <begin position="46"/>
        <end position="66"/>
    </location>
</feature>
<dbReference type="PANTHER" id="PTHR31794:SF2">
    <property type="entry name" value="AUXIN EFFLUX TRANSPORTER FAMILY PROTEIN (EUROFUNG)"/>
    <property type="match status" value="1"/>
</dbReference>
<feature type="transmembrane region" description="Helical" evidence="6">
    <location>
        <begin position="545"/>
        <end position="563"/>
    </location>
</feature>
<feature type="transmembrane region" description="Helical" evidence="6">
    <location>
        <begin position="78"/>
        <end position="98"/>
    </location>
</feature>
<evidence type="ECO:0000313" key="7">
    <source>
        <dbReference type="EMBL" id="EIW78313.1"/>
    </source>
</evidence>
<dbReference type="RefSeq" id="XP_007771371.1">
    <property type="nucleotide sequence ID" value="XM_007773181.1"/>
</dbReference>
<name>A0A5M3MGT3_CONPW</name>
<comment type="subcellular location">
    <subcellularLocation>
        <location evidence="1">Membrane</location>
        <topology evidence="1">Multi-pass membrane protein</topology>
    </subcellularLocation>
</comment>
<dbReference type="PANTHER" id="PTHR31794">
    <property type="entry name" value="AUXIN EFFLUX TRANSPORTER FAMILY PROTEIN (EUROFUNG)"/>
    <property type="match status" value="1"/>
</dbReference>
<organism evidence="7 8">
    <name type="scientific">Coniophora puteana (strain RWD-64-598)</name>
    <name type="common">Brown rot fungus</name>
    <dbReference type="NCBI Taxonomy" id="741705"/>
    <lineage>
        <taxon>Eukaryota</taxon>
        <taxon>Fungi</taxon>
        <taxon>Dikarya</taxon>
        <taxon>Basidiomycota</taxon>
        <taxon>Agaricomycotina</taxon>
        <taxon>Agaricomycetes</taxon>
        <taxon>Agaricomycetidae</taxon>
        <taxon>Boletales</taxon>
        <taxon>Coniophorineae</taxon>
        <taxon>Coniophoraceae</taxon>
        <taxon>Coniophora</taxon>
    </lineage>
</organism>
<keyword evidence="2 6" id="KW-0812">Transmembrane</keyword>
<evidence type="ECO:0000313" key="8">
    <source>
        <dbReference type="Proteomes" id="UP000053558"/>
    </source>
</evidence>
<feature type="region of interest" description="Disordered" evidence="5">
    <location>
        <begin position="378"/>
        <end position="417"/>
    </location>
</feature>
<dbReference type="Proteomes" id="UP000053558">
    <property type="component" value="Unassembled WGS sequence"/>
</dbReference>
<evidence type="ECO:0000256" key="2">
    <source>
        <dbReference type="ARBA" id="ARBA00022692"/>
    </source>
</evidence>
<dbReference type="InterPro" id="IPR004776">
    <property type="entry name" value="Mem_transp_PIN-like"/>
</dbReference>
<feature type="transmembrane region" description="Helical" evidence="6">
    <location>
        <begin position="110"/>
        <end position="133"/>
    </location>
</feature>
<feature type="transmembrane region" description="Helical" evidence="6">
    <location>
        <begin position="334"/>
        <end position="355"/>
    </location>
</feature>
<feature type="compositionally biased region" description="Basic and acidic residues" evidence="5">
    <location>
        <begin position="387"/>
        <end position="397"/>
    </location>
</feature>
<dbReference type="GeneID" id="19198689"/>
<feature type="compositionally biased region" description="Polar residues" evidence="5">
    <location>
        <begin position="269"/>
        <end position="280"/>
    </location>
</feature>
<comment type="caution">
    <text evidence="7">The sequence shown here is derived from an EMBL/GenBank/DDBJ whole genome shotgun (WGS) entry which is preliminary data.</text>
</comment>
<dbReference type="AlphaFoldDB" id="A0A5M3MGT3"/>
<keyword evidence="8" id="KW-1185">Reference proteome</keyword>
<feature type="transmembrane region" description="Helical" evidence="6">
    <location>
        <begin position="293"/>
        <end position="314"/>
    </location>
</feature>
<feature type="region of interest" description="Disordered" evidence="5">
    <location>
        <begin position="199"/>
        <end position="281"/>
    </location>
</feature>
<protein>
    <recommendedName>
        <fullName evidence="9">Auxin efflux carrier</fullName>
    </recommendedName>
</protein>
<dbReference type="OrthoDB" id="2499604at2759"/>
<sequence>MLLTNGSPILPLLGTVINSILEVFLICLAGNIAARKGIIDKNVQRALNKLNVFIFTPSLLFSKVAFSLNPAKLQELWIIPFLFVVVSAISGLVANLVGRVFRLKRSQRNFAIAASMFMNSNSLPIALMQSLVVTVSALRWDQDDEADAMLGRALTYLVLFSTLGMVLRWSYGVSLLAKSDEPDRKDPAYLDVERAPQPDINIVVHGPETNYGSLNNDGRSDSDSEESNFISDTGRKNGSAVPNSYKQPHSSYASTSSSLPHLPPTSPSEAGSHTPESSSVPVKKSIFAPLKRAWHAINGFMTPPLWAALLSLVVACVQPLQHFLDQHFPPVKGALSAAGSCSVPVTMVVLGAYFYNSGSNDAGKSSFRPDRVGVGASAISAPSATGHGDDEAVDERTPLCPKGPGRRVHKERSTGTLASVPSTKSIISFFQGAFRPKQPKRGAVYLEGDEEAGRSARTSAETSEDESDDALAPSASHDRDATAVEWEPPASWKQIETPDNVDRRGEGRTVLVAVLSRMVLVPLVLIPLFALAVQWDAHELLDDPVFIVSTILLIASPPAITLAQITQAASSDAFERLVSRTIFWSYCIVTPPTTIVVVIVGLLIAGLA</sequence>
<keyword evidence="3 6" id="KW-1133">Transmembrane helix</keyword>
<evidence type="ECO:0008006" key="9">
    <source>
        <dbReference type="Google" id="ProtNLM"/>
    </source>
</evidence>
<feature type="compositionally biased region" description="Polar residues" evidence="5">
    <location>
        <begin position="240"/>
        <end position="253"/>
    </location>
</feature>
<feature type="region of interest" description="Disordered" evidence="5">
    <location>
        <begin position="446"/>
        <end position="502"/>
    </location>
</feature>
<dbReference type="GO" id="GO:0016020">
    <property type="term" value="C:membrane"/>
    <property type="evidence" value="ECO:0007669"/>
    <property type="project" value="UniProtKB-SubCell"/>
</dbReference>
<proteinExistence type="predicted"/>
<dbReference type="Pfam" id="PF03547">
    <property type="entry name" value="Mem_trans"/>
    <property type="match status" value="2"/>
</dbReference>
<evidence type="ECO:0000256" key="6">
    <source>
        <dbReference type="SAM" id="Phobius"/>
    </source>
</evidence>
<dbReference type="GO" id="GO:0055085">
    <property type="term" value="P:transmembrane transport"/>
    <property type="evidence" value="ECO:0007669"/>
    <property type="project" value="InterPro"/>
</dbReference>
<evidence type="ECO:0000256" key="3">
    <source>
        <dbReference type="ARBA" id="ARBA00022989"/>
    </source>
</evidence>
<evidence type="ECO:0000256" key="1">
    <source>
        <dbReference type="ARBA" id="ARBA00004141"/>
    </source>
</evidence>